<comment type="caution">
    <text evidence="14">The sequence shown here is derived from an EMBL/GenBank/DDBJ whole genome shotgun (WGS) entry which is preliminary data.</text>
</comment>
<dbReference type="Proteomes" id="UP001598114">
    <property type="component" value="Unassembled WGS sequence"/>
</dbReference>
<keyword evidence="9 13" id="KW-0418">Kinase</keyword>
<dbReference type="EMBL" id="JBBKYA010000003">
    <property type="protein sequence ID" value="MFD3276000.1"/>
    <property type="molecule type" value="Genomic_DNA"/>
</dbReference>
<dbReference type="PANTHER" id="PTHR42724:SF1">
    <property type="entry name" value="TETRAACYLDISACCHARIDE 4'-KINASE, MITOCHONDRIAL-RELATED"/>
    <property type="match status" value="1"/>
</dbReference>
<evidence type="ECO:0000256" key="2">
    <source>
        <dbReference type="ARBA" id="ARBA00004870"/>
    </source>
</evidence>
<organism evidence="14 15">
    <name type="scientific">Aquirufa echingensis</name>
    <dbReference type="NCBI Taxonomy" id="3096516"/>
    <lineage>
        <taxon>Bacteria</taxon>
        <taxon>Pseudomonadati</taxon>
        <taxon>Bacteroidota</taxon>
        <taxon>Cytophagia</taxon>
        <taxon>Cytophagales</taxon>
        <taxon>Flectobacillaceae</taxon>
        <taxon>Aquirufa</taxon>
    </lineage>
</organism>
<evidence type="ECO:0000256" key="12">
    <source>
        <dbReference type="ARBA" id="ARBA00029757"/>
    </source>
</evidence>
<keyword evidence="7 13" id="KW-0808">Transferase</keyword>
<evidence type="ECO:0000256" key="13">
    <source>
        <dbReference type="HAMAP-Rule" id="MF_00409"/>
    </source>
</evidence>
<evidence type="ECO:0000256" key="7">
    <source>
        <dbReference type="ARBA" id="ARBA00022679"/>
    </source>
</evidence>
<keyword evidence="8 13" id="KW-0547">Nucleotide-binding</keyword>
<reference evidence="14 15" key="1">
    <citation type="submission" date="2024-03" db="EMBL/GenBank/DDBJ databases">
        <title>Aquirufa genome sequencing.</title>
        <authorList>
            <person name="Pitt A."/>
            <person name="Hahn M.W."/>
        </authorList>
    </citation>
    <scope>NUCLEOTIDE SEQUENCE [LARGE SCALE GENOMIC DNA]</scope>
    <source>
        <strain evidence="14 15">PLAD-142S6K</strain>
    </source>
</reference>
<keyword evidence="15" id="KW-1185">Reference proteome</keyword>
<evidence type="ECO:0000256" key="8">
    <source>
        <dbReference type="ARBA" id="ARBA00022741"/>
    </source>
</evidence>
<proteinExistence type="inferred from homology"/>
<protein>
    <recommendedName>
        <fullName evidence="4 13">Tetraacyldisaccharide 4'-kinase</fullName>
        <ecNumber evidence="3 13">2.7.1.130</ecNumber>
    </recommendedName>
    <alternativeName>
        <fullName evidence="12 13">Lipid A 4'-kinase</fullName>
    </alternativeName>
</protein>
<keyword evidence="11 13" id="KW-0443">Lipid metabolism</keyword>
<keyword evidence="10 13" id="KW-0067">ATP-binding</keyword>
<dbReference type="GO" id="GO:0009029">
    <property type="term" value="F:lipid-A 4'-kinase activity"/>
    <property type="evidence" value="ECO:0007669"/>
    <property type="project" value="UniProtKB-EC"/>
</dbReference>
<comment type="similarity">
    <text evidence="13">Belongs to the LpxK family.</text>
</comment>
<evidence type="ECO:0000256" key="10">
    <source>
        <dbReference type="ARBA" id="ARBA00022840"/>
    </source>
</evidence>
<evidence type="ECO:0000313" key="15">
    <source>
        <dbReference type="Proteomes" id="UP001598114"/>
    </source>
</evidence>
<dbReference type="PANTHER" id="PTHR42724">
    <property type="entry name" value="TETRAACYLDISACCHARIDE 4'-KINASE"/>
    <property type="match status" value="1"/>
</dbReference>
<comment type="caution">
    <text evidence="13">Lacks conserved residue(s) required for the propagation of feature annotation.</text>
</comment>
<dbReference type="NCBIfam" id="TIGR00682">
    <property type="entry name" value="lpxK"/>
    <property type="match status" value="1"/>
</dbReference>
<dbReference type="RefSeq" id="WP_377976416.1">
    <property type="nucleotide sequence ID" value="NZ_JBBKYA010000003.1"/>
</dbReference>
<evidence type="ECO:0000256" key="6">
    <source>
        <dbReference type="ARBA" id="ARBA00022556"/>
    </source>
</evidence>
<comment type="pathway">
    <text evidence="2 13">Glycolipid biosynthesis; lipid IV(A) biosynthesis; lipid IV(A) from (3R)-3-hydroxytetradecanoyl-[acyl-carrier-protein] and UDP-N-acetyl-alpha-D-glucosamine: step 6/6.</text>
</comment>
<keyword evidence="6 13" id="KW-0441">Lipid A biosynthesis</keyword>
<evidence type="ECO:0000256" key="9">
    <source>
        <dbReference type="ARBA" id="ARBA00022777"/>
    </source>
</evidence>
<evidence type="ECO:0000256" key="5">
    <source>
        <dbReference type="ARBA" id="ARBA00022516"/>
    </source>
</evidence>
<keyword evidence="5 13" id="KW-0444">Lipid biosynthesis</keyword>
<comment type="catalytic activity">
    <reaction evidence="13">
        <text>a lipid A disaccharide + ATP = a lipid IVA + ADP + H(+)</text>
        <dbReference type="Rhea" id="RHEA:67840"/>
        <dbReference type="ChEBI" id="CHEBI:15378"/>
        <dbReference type="ChEBI" id="CHEBI:30616"/>
        <dbReference type="ChEBI" id="CHEBI:176343"/>
        <dbReference type="ChEBI" id="CHEBI:176425"/>
        <dbReference type="ChEBI" id="CHEBI:456216"/>
        <dbReference type="EC" id="2.7.1.130"/>
    </reaction>
</comment>
<gene>
    <name evidence="13 14" type="primary">lpxK</name>
    <name evidence="14" type="ORF">SKC38_07165</name>
</gene>
<sequence>MIKRLLFYLLSELYGLITSCRNWLYDHKYFESKHVDQPKTLVIGNLAVGGTGKSPFVAYLVQHWPFQERLGVLSRGYGRKTKGFRIVESSSKASEVGDEPLAYKQLMPEITVAVCEKRVVGVEKLQQDIDTLFLDDAFQHRAIQGDVNLLCTTYDKPFFTDKLMPLGRLRESIAGVHRAQAIIVNRCPATLAEAKQTAFESFGLPVFYTRVSYGNPIGPNSLVIKKWHLVAGIADPMPFFKQAKSLGDIVNQESYADHYAFQTADFQYWEYIAKQCQDDTGILTTHKDFMRFQEHLADYPHLAAHLYYLPMQMEFVSHEAEFWTWLKQSLKR</sequence>
<dbReference type="InterPro" id="IPR003758">
    <property type="entry name" value="LpxK"/>
</dbReference>
<dbReference type="HAMAP" id="MF_00409">
    <property type="entry name" value="LpxK"/>
    <property type="match status" value="1"/>
</dbReference>
<dbReference type="Pfam" id="PF02606">
    <property type="entry name" value="LpxK"/>
    <property type="match status" value="1"/>
</dbReference>
<evidence type="ECO:0000256" key="1">
    <source>
        <dbReference type="ARBA" id="ARBA00002274"/>
    </source>
</evidence>
<name>A0ABW6CYJ5_9BACT</name>
<evidence type="ECO:0000313" key="14">
    <source>
        <dbReference type="EMBL" id="MFD3276000.1"/>
    </source>
</evidence>
<comment type="function">
    <text evidence="1 13">Transfers the gamma-phosphate of ATP to the 4'-position of a tetraacyldisaccharide 1-phosphate intermediate (termed DS-1-P) to form tetraacyldisaccharide 1,4'-bis-phosphate (lipid IVA).</text>
</comment>
<evidence type="ECO:0000256" key="3">
    <source>
        <dbReference type="ARBA" id="ARBA00012071"/>
    </source>
</evidence>
<accession>A0ABW6CYJ5</accession>
<evidence type="ECO:0000256" key="11">
    <source>
        <dbReference type="ARBA" id="ARBA00023098"/>
    </source>
</evidence>
<evidence type="ECO:0000256" key="4">
    <source>
        <dbReference type="ARBA" id="ARBA00016436"/>
    </source>
</evidence>
<dbReference type="EC" id="2.7.1.130" evidence="3 13"/>